<keyword evidence="8" id="KW-0547">Nucleotide-binding</keyword>
<evidence type="ECO:0000313" key="19">
    <source>
        <dbReference type="Proteomes" id="UP001303902"/>
    </source>
</evidence>
<dbReference type="PROSITE" id="PS50109">
    <property type="entry name" value="HIS_KIN"/>
    <property type="match status" value="1"/>
</dbReference>
<accession>A0ABZ0L477</accession>
<dbReference type="SUPFAM" id="SSF47384">
    <property type="entry name" value="Homodimeric domain of signal transducing histidine kinase"/>
    <property type="match status" value="1"/>
</dbReference>
<feature type="domain" description="HAMP" evidence="17">
    <location>
        <begin position="190"/>
        <end position="238"/>
    </location>
</feature>
<evidence type="ECO:0000256" key="15">
    <source>
        <dbReference type="SAM" id="Phobius"/>
    </source>
</evidence>
<dbReference type="SMART" id="SM00388">
    <property type="entry name" value="HisKA"/>
    <property type="match status" value="1"/>
</dbReference>
<dbReference type="InterPro" id="IPR050398">
    <property type="entry name" value="HssS/ArlS-like"/>
</dbReference>
<dbReference type="Pfam" id="PF00512">
    <property type="entry name" value="HisKA"/>
    <property type="match status" value="1"/>
</dbReference>
<dbReference type="InterPro" id="IPR003661">
    <property type="entry name" value="HisK_dim/P_dom"/>
</dbReference>
<evidence type="ECO:0000256" key="12">
    <source>
        <dbReference type="ARBA" id="ARBA00023012"/>
    </source>
</evidence>
<evidence type="ECO:0000256" key="4">
    <source>
        <dbReference type="ARBA" id="ARBA00022475"/>
    </source>
</evidence>
<dbReference type="InterPro" id="IPR036890">
    <property type="entry name" value="HATPase_C_sf"/>
</dbReference>
<feature type="domain" description="Histidine kinase" evidence="16">
    <location>
        <begin position="253"/>
        <end position="469"/>
    </location>
</feature>
<name>A0ABZ0L477_9BACL</name>
<keyword evidence="11 15" id="KW-1133">Transmembrane helix</keyword>
<dbReference type="InterPro" id="IPR004358">
    <property type="entry name" value="Sig_transdc_His_kin-like_C"/>
</dbReference>
<dbReference type="SMART" id="SM00387">
    <property type="entry name" value="HATPase_c"/>
    <property type="match status" value="1"/>
</dbReference>
<proteinExistence type="predicted"/>
<dbReference type="Pfam" id="PF00672">
    <property type="entry name" value="HAMP"/>
    <property type="match status" value="1"/>
</dbReference>
<dbReference type="EMBL" id="CP129118">
    <property type="protein sequence ID" value="WOV87346.1"/>
    <property type="molecule type" value="Genomic_DNA"/>
</dbReference>
<dbReference type="Gene3D" id="3.30.565.10">
    <property type="entry name" value="Histidine kinase-like ATPase, C-terminal domain"/>
    <property type="match status" value="1"/>
</dbReference>
<keyword evidence="10" id="KW-0067">ATP-binding</keyword>
<evidence type="ECO:0000259" key="16">
    <source>
        <dbReference type="PROSITE" id="PS50109"/>
    </source>
</evidence>
<feature type="transmembrane region" description="Helical" evidence="15">
    <location>
        <begin position="12"/>
        <end position="32"/>
    </location>
</feature>
<evidence type="ECO:0000256" key="7">
    <source>
        <dbReference type="ARBA" id="ARBA00022692"/>
    </source>
</evidence>
<evidence type="ECO:0000256" key="3">
    <source>
        <dbReference type="ARBA" id="ARBA00012438"/>
    </source>
</evidence>
<keyword evidence="14" id="KW-0175">Coiled coil</keyword>
<evidence type="ECO:0000259" key="17">
    <source>
        <dbReference type="PROSITE" id="PS50885"/>
    </source>
</evidence>
<keyword evidence="13 15" id="KW-0472">Membrane</keyword>
<evidence type="ECO:0000256" key="8">
    <source>
        <dbReference type="ARBA" id="ARBA00022741"/>
    </source>
</evidence>
<keyword evidence="6" id="KW-0808">Transferase</keyword>
<evidence type="ECO:0000256" key="13">
    <source>
        <dbReference type="ARBA" id="ARBA00023136"/>
    </source>
</evidence>
<reference evidence="18 19" key="1">
    <citation type="submission" date="2023-06" db="EMBL/GenBank/DDBJ databases">
        <title>Sporosarcina sp. nov., isolated from Korean tranditional fermented seafood 'Jeotgal'.</title>
        <authorList>
            <person name="Yang A.I."/>
            <person name="Shin N.-R."/>
        </authorList>
    </citation>
    <scope>NUCLEOTIDE SEQUENCE [LARGE SCALE GENOMIC DNA]</scope>
    <source>
        <strain evidence="18 19">T2O-4</strain>
    </source>
</reference>
<dbReference type="InterPro" id="IPR036097">
    <property type="entry name" value="HisK_dim/P_sf"/>
</dbReference>
<comment type="catalytic activity">
    <reaction evidence="1">
        <text>ATP + protein L-histidine = ADP + protein N-phospho-L-histidine.</text>
        <dbReference type="EC" id="2.7.13.3"/>
    </reaction>
</comment>
<keyword evidence="7 15" id="KW-0812">Transmembrane</keyword>
<dbReference type="PANTHER" id="PTHR45528:SF1">
    <property type="entry name" value="SENSOR HISTIDINE KINASE CPXA"/>
    <property type="match status" value="1"/>
</dbReference>
<dbReference type="Gene3D" id="6.10.340.10">
    <property type="match status" value="1"/>
</dbReference>
<evidence type="ECO:0000256" key="14">
    <source>
        <dbReference type="SAM" id="Coils"/>
    </source>
</evidence>
<dbReference type="SUPFAM" id="SSF158472">
    <property type="entry name" value="HAMP domain-like"/>
    <property type="match status" value="1"/>
</dbReference>
<dbReference type="PRINTS" id="PR00344">
    <property type="entry name" value="BCTRLSENSOR"/>
</dbReference>
<dbReference type="CDD" id="cd00082">
    <property type="entry name" value="HisKA"/>
    <property type="match status" value="1"/>
</dbReference>
<dbReference type="PANTHER" id="PTHR45528">
    <property type="entry name" value="SENSOR HISTIDINE KINASE CPXA"/>
    <property type="match status" value="1"/>
</dbReference>
<dbReference type="EC" id="2.7.13.3" evidence="3"/>
<dbReference type="RefSeq" id="WP_317967373.1">
    <property type="nucleotide sequence ID" value="NZ_CP129118.1"/>
</dbReference>
<evidence type="ECO:0000256" key="6">
    <source>
        <dbReference type="ARBA" id="ARBA00022679"/>
    </source>
</evidence>
<comment type="subcellular location">
    <subcellularLocation>
        <location evidence="2">Cell membrane</location>
        <topology evidence="2">Multi-pass membrane protein</topology>
    </subcellularLocation>
</comment>
<feature type="transmembrane region" description="Helical" evidence="15">
    <location>
        <begin position="165"/>
        <end position="187"/>
    </location>
</feature>
<dbReference type="Proteomes" id="UP001303902">
    <property type="component" value="Chromosome"/>
</dbReference>
<dbReference type="InterPro" id="IPR003660">
    <property type="entry name" value="HAMP_dom"/>
</dbReference>
<dbReference type="InterPro" id="IPR005467">
    <property type="entry name" value="His_kinase_dom"/>
</dbReference>
<evidence type="ECO:0000256" key="2">
    <source>
        <dbReference type="ARBA" id="ARBA00004651"/>
    </source>
</evidence>
<organism evidence="18 19">
    <name type="scientific">Sporosarcina oncorhynchi</name>
    <dbReference type="NCBI Taxonomy" id="3056444"/>
    <lineage>
        <taxon>Bacteria</taxon>
        <taxon>Bacillati</taxon>
        <taxon>Bacillota</taxon>
        <taxon>Bacilli</taxon>
        <taxon>Bacillales</taxon>
        <taxon>Caryophanaceae</taxon>
        <taxon>Sporosarcina</taxon>
    </lineage>
</organism>
<keyword evidence="9 18" id="KW-0418">Kinase</keyword>
<dbReference type="CDD" id="cd06225">
    <property type="entry name" value="HAMP"/>
    <property type="match status" value="1"/>
</dbReference>
<evidence type="ECO:0000256" key="5">
    <source>
        <dbReference type="ARBA" id="ARBA00022553"/>
    </source>
</evidence>
<sequence>MKIKYFYQQLASHLSVIIIAFLILSLVFSHFVEQFVYDNKTEELASYGQSILLDIRQIQGDSRPTLQSYGHVLEGQDIQYSLFDEKSKIIYSTGLNTPLIELNADEWKALQSGKTVTVKQEFKRFDQAVTFVLLPYFHRTQFVGGVLLTSPLKGSRDIISQMNSYILYTTFIALAIALLLSGLLSTFHGRRIKRLQSATATVAQGDYSVRIPTAKIDEIGELAGDFNAMVEKLEASMHEIENLENRRRQFMADVSHELRTPLTTIRGIIEGLRNDMISESEKERGLQLASSETMRLMRLVNENLDYEKIRSNQVTLVKQPIQLKELLEIIREQLEDTAAEKGNHIHVETNDTVIVNADYDRLTQVLINITKNSIQFTENGTILLRGFTEDRLTIIEIEDTGIGMDPEDVEHIWNRFYKAIDSRTTNPYGEFGLGLSIVKQLVTLHGGTIHVESLKGQGTKFRIELPIEL</sequence>
<evidence type="ECO:0000256" key="9">
    <source>
        <dbReference type="ARBA" id="ARBA00022777"/>
    </source>
</evidence>
<keyword evidence="5" id="KW-0597">Phosphoprotein</keyword>
<dbReference type="Pfam" id="PF02518">
    <property type="entry name" value="HATPase_c"/>
    <property type="match status" value="1"/>
</dbReference>
<keyword evidence="19" id="KW-1185">Reference proteome</keyword>
<dbReference type="InterPro" id="IPR003594">
    <property type="entry name" value="HATPase_dom"/>
</dbReference>
<evidence type="ECO:0000256" key="11">
    <source>
        <dbReference type="ARBA" id="ARBA00022989"/>
    </source>
</evidence>
<dbReference type="SUPFAM" id="SSF55874">
    <property type="entry name" value="ATPase domain of HSP90 chaperone/DNA topoisomerase II/histidine kinase"/>
    <property type="match status" value="1"/>
</dbReference>
<keyword evidence="4" id="KW-1003">Cell membrane</keyword>
<gene>
    <name evidence="18" type="ORF">QWT69_16075</name>
</gene>
<feature type="coiled-coil region" evidence="14">
    <location>
        <begin position="226"/>
        <end position="253"/>
    </location>
</feature>
<dbReference type="PROSITE" id="PS50885">
    <property type="entry name" value="HAMP"/>
    <property type="match status" value="1"/>
</dbReference>
<evidence type="ECO:0000256" key="10">
    <source>
        <dbReference type="ARBA" id="ARBA00022840"/>
    </source>
</evidence>
<dbReference type="Gene3D" id="1.10.287.130">
    <property type="match status" value="1"/>
</dbReference>
<evidence type="ECO:0000256" key="1">
    <source>
        <dbReference type="ARBA" id="ARBA00000085"/>
    </source>
</evidence>
<evidence type="ECO:0000313" key="18">
    <source>
        <dbReference type="EMBL" id="WOV87346.1"/>
    </source>
</evidence>
<dbReference type="SMART" id="SM00304">
    <property type="entry name" value="HAMP"/>
    <property type="match status" value="1"/>
</dbReference>
<dbReference type="GO" id="GO:0016301">
    <property type="term" value="F:kinase activity"/>
    <property type="evidence" value="ECO:0007669"/>
    <property type="project" value="UniProtKB-KW"/>
</dbReference>
<protein>
    <recommendedName>
        <fullName evidence="3">histidine kinase</fullName>
        <ecNumber evidence="3">2.7.13.3</ecNumber>
    </recommendedName>
</protein>
<keyword evidence="12" id="KW-0902">Two-component regulatory system</keyword>